<evidence type="ECO:0000256" key="3">
    <source>
        <dbReference type="ARBA" id="ARBA00023082"/>
    </source>
</evidence>
<evidence type="ECO:0000313" key="8">
    <source>
        <dbReference type="Proteomes" id="UP000533637"/>
    </source>
</evidence>
<dbReference type="SUPFAM" id="SSF88659">
    <property type="entry name" value="Sigma3 and sigma4 domains of RNA polymerase sigma factors"/>
    <property type="match status" value="1"/>
</dbReference>
<sequence length="184" mass="22447">MKKIEEEDRELNQFRMLYKTNVPMLIFYARKFVDPATAEDLVQDIFLRVWQKRLFQFLQEGIKTYLYRSVRHACLDYLKHQDVRGDYVKSMVTRLKIEEIYYNDDPRFLFPEDERIAFIYKEMEKLPDKCREIFSMSYLEERKTVEIADLLNISPRTVEAQLYKALKLLRAVLMAVFFFLIKYY</sequence>
<evidence type="ECO:0000256" key="1">
    <source>
        <dbReference type="ARBA" id="ARBA00010641"/>
    </source>
</evidence>
<evidence type="ECO:0000256" key="2">
    <source>
        <dbReference type="ARBA" id="ARBA00023015"/>
    </source>
</evidence>
<dbReference type="Pfam" id="PF08281">
    <property type="entry name" value="Sigma70_r4_2"/>
    <property type="match status" value="1"/>
</dbReference>
<dbReference type="EMBL" id="JACHOC010000001">
    <property type="protein sequence ID" value="MBB4620725.1"/>
    <property type="molecule type" value="Genomic_DNA"/>
</dbReference>
<dbReference type="InterPro" id="IPR007627">
    <property type="entry name" value="RNA_pol_sigma70_r2"/>
</dbReference>
<feature type="domain" description="RNA polymerase sigma factor 70 region 4 type 2" evidence="6">
    <location>
        <begin position="119"/>
        <end position="169"/>
    </location>
</feature>
<name>A0ABR6KGZ3_9BACT</name>
<dbReference type="PANTHER" id="PTHR43133">
    <property type="entry name" value="RNA POLYMERASE ECF-TYPE SIGMA FACTO"/>
    <property type="match status" value="1"/>
</dbReference>
<keyword evidence="4" id="KW-0804">Transcription</keyword>
<dbReference type="InterPro" id="IPR013324">
    <property type="entry name" value="RNA_pol_sigma_r3/r4-like"/>
</dbReference>
<dbReference type="InterPro" id="IPR013325">
    <property type="entry name" value="RNA_pol_sigma_r2"/>
</dbReference>
<evidence type="ECO:0000313" key="7">
    <source>
        <dbReference type="EMBL" id="MBB4620725.1"/>
    </source>
</evidence>
<dbReference type="Gene3D" id="1.10.10.10">
    <property type="entry name" value="Winged helix-like DNA-binding domain superfamily/Winged helix DNA-binding domain"/>
    <property type="match status" value="1"/>
</dbReference>
<dbReference type="Gene3D" id="1.10.1740.10">
    <property type="match status" value="1"/>
</dbReference>
<reference evidence="7 8" key="1">
    <citation type="submission" date="2020-08" db="EMBL/GenBank/DDBJ databases">
        <title>Genomic Encyclopedia of Type Strains, Phase IV (KMG-IV): sequencing the most valuable type-strain genomes for metagenomic binning, comparative biology and taxonomic classification.</title>
        <authorList>
            <person name="Goeker M."/>
        </authorList>
    </citation>
    <scope>NUCLEOTIDE SEQUENCE [LARGE SCALE GENOMIC DNA]</scope>
    <source>
        <strain evidence="7 8">DSM 102983</strain>
    </source>
</reference>
<keyword evidence="2" id="KW-0805">Transcription regulation</keyword>
<organism evidence="7 8">
    <name type="scientific">Parabacteroides faecis</name>
    <dbReference type="NCBI Taxonomy" id="1217282"/>
    <lineage>
        <taxon>Bacteria</taxon>
        <taxon>Pseudomonadati</taxon>
        <taxon>Bacteroidota</taxon>
        <taxon>Bacteroidia</taxon>
        <taxon>Bacteroidales</taxon>
        <taxon>Tannerellaceae</taxon>
        <taxon>Parabacteroides</taxon>
    </lineage>
</organism>
<dbReference type="NCBIfam" id="TIGR02985">
    <property type="entry name" value="Sig70_bacteroi1"/>
    <property type="match status" value="1"/>
</dbReference>
<comment type="caution">
    <text evidence="7">The sequence shown here is derived from an EMBL/GenBank/DDBJ whole genome shotgun (WGS) entry which is preliminary data.</text>
</comment>
<dbReference type="SUPFAM" id="SSF88946">
    <property type="entry name" value="Sigma2 domain of RNA polymerase sigma factors"/>
    <property type="match status" value="1"/>
</dbReference>
<keyword evidence="8" id="KW-1185">Reference proteome</keyword>
<evidence type="ECO:0000259" key="6">
    <source>
        <dbReference type="Pfam" id="PF08281"/>
    </source>
</evidence>
<dbReference type="CDD" id="cd06171">
    <property type="entry name" value="Sigma70_r4"/>
    <property type="match status" value="1"/>
</dbReference>
<keyword evidence="3" id="KW-0731">Sigma factor</keyword>
<feature type="domain" description="RNA polymerase sigma-70 region 2" evidence="5">
    <location>
        <begin position="17"/>
        <end position="82"/>
    </location>
</feature>
<dbReference type="InterPro" id="IPR036388">
    <property type="entry name" value="WH-like_DNA-bd_sf"/>
</dbReference>
<dbReference type="InterPro" id="IPR039425">
    <property type="entry name" value="RNA_pol_sigma-70-like"/>
</dbReference>
<comment type="similarity">
    <text evidence="1">Belongs to the sigma-70 factor family. ECF subfamily.</text>
</comment>
<proteinExistence type="inferred from homology"/>
<dbReference type="NCBIfam" id="TIGR02937">
    <property type="entry name" value="sigma70-ECF"/>
    <property type="match status" value="1"/>
</dbReference>
<accession>A0ABR6KGZ3</accession>
<dbReference type="InterPro" id="IPR014284">
    <property type="entry name" value="RNA_pol_sigma-70_dom"/>
</dbReference>
<dbReference type="RefSeq" id="WP_183668842.1">
    <property type="nucleotide sequence ID" value="NZ_BMPB01000004.1"/>
</dbReference>
<dbReference type="PANTHER" id="PTHR43133:SF46">
    <property type="entry name" value="RNA POLYMERASE SIGMA-70 FACTOR ECF SUBFAMILY"/>
    <property type="match status" value="1"/>
</dbReference>
<dbReference type="InterPro" id="IPR014327">
    <property type="entry name" value="RNA_pol_sigma70_bacteroid"/>
</dbReference>
<dbReference type="Pfam" id="PF04542">
    <property type="entry name" value="Sigma70_r2"/>
    <property type="match status" value="1"/>
</dbReference>
<protein>
    <submittedName>
        <fullName evidence="7">RNA polymerase sigma-70 factor (ECF subfamily)</fullName>
    </submittedName>
</protein>
<evidence type="ECO:0000256" key="4">
    <source>
        <dbReference type="ARBA" id="ARBA00023163"/>
    </source>
</evidence>
<dbReference type="Proteomes" id="UP000533637">
    <property type="component" value="Unassembled WGS sequence"/>
</dbReference>
<gene>
    <name evidence="7" type="ORF">GGQ57_000599</name>
</gene>
<dbReference type="InterPro" id="IPR013249">
    <property type="entry name" value="RNA_pol_sigma70_r4_t2"/>
</dbReference>
<evidence type="ECO:0000259" key="5">
    <source>
        <dbReference type="Pfam" id="PF04542"/>
    </source>
</evidence>